<evidence type="ECO:0000313" key="2">
    <source>
        <dbReference type="EMBL" id="AHF08668.1"/>
    </source>
</evidence>
<protein>
    <submittedName>
        <fullName evidence="2">Uncharacterized protein</fullName>
    </submittedName>
</protein>
<feature type="compositionally biased region" description="Basic and acidic residues" evidence="1">
    <location>
        <begin position="1"/>
        <end position="13"/>
    </location>
</feature>
<feature type="region of interest" description="Disordered" evidence="1">
    <location>
        <begin position="1"/>
        <end position="23"/>
    </location>
</feature>
<dbReference type="STRING" id="871968.DESME_13685"/>
<dbReference type="KEGG" id="dmt:DESME_13685"/>
<dbReference type="HOGENOM" id="CLU_3355814_0_0_9"/>
<dbReference type="AlphaFoldDB" id="W0EGP8"/>
<name>W0EGP8_9FIRM</name>
<proteinExistence type="predicted"/>
<accession>W0EGP8</accession>
<gene>
    <name evidence="2" type="ORF">DESME_13685</name>
</gene>
<organism evidence="2 3">
    <name type="scientific">Desulfitobacterium metallireducens DSM 15288</name>
    <dbReference type="NCBI Taxonomy" id="871968"/>
    <lineage>
        <taxon>Bacteria</taxon>
        <taxon>Bacillati</taxon>
        <taxon>Bacillota</taxon>
        <taxon>Clostridia</taxon>
        <taxon>Eubacteriales</taxon>
        <taxon>Desulfitobacteriaceae</taxon>
        <taxon>Desulfitobacterium</taxon>
    </lineage>
</organism>
<evidence type="ECO:0000313" key="3">
    <source>
        <dbReference type="Proteomes" id="UP000010847"/>
    </source>
</evidence>
<reference evidence="2 3" key="1">
    <citation type="submission" date="2013-12" db="EMBL/GenBank/DDBJ databases">
        <authorList>
            <consortium name="DOE Joint Genome Institute"/>
            <person name="Smidt H."/>
            <person name="Huntemann M."/>
            <person name="Han J."/>
            <person name="Chen A."/>
            <person name="Kyrpides N."/>
            <person name="Mavromatis K."/>
            <person name="Markowitz V."/>
            <person name="Palaniappan K."/>
            <person name="Ivanova N."/>
            <person name="Schaumberg A."/>
            <person name="Pati A."/>
            <person name="Liolios K."/>
            <person name="Nordberg H.P."/>
            <person name="Cantor M.N."/>
            <person name="Hua S.X."/>
            <person name="Woyke T."/>
        </authorList>
    </citation>
    <scope>NUCLEOTIDE SEQUENCE [LARGE SCALE GENOMIC DNA]</scope>
    <source>
        <strain evidence="3">DSM 15288</strain>
    </source>
</reference>
<sequence>MRKSYKNNDKGKPGESQGRKAMGRPVWLTIARSLIV</sequence>
<dbReference type="EMBL" id="CP007032">
    <property type="protein sequence ID" value="AHF08668.1"/>
    <property type="molecule type" value="Genomic_DNA"/>
</dbReference>
<dbReference type="Proteomes" id="UP000010847">
    <property type="component" value="Chromosome"/>
</dbReference>
<keyword evidence="3" id="KW-1185">Reference proteome</keyword>
<evidence type="ECO:0000256" key="1">
    <source>
        <dbReference type="SAM" id="MobiDB-lite"/>
    </source>
</evidence>